<keyword evidence="3" id="KW-1185">Reference proteome</keyword>
<dbReference type="AlphaFoldDB" id="A0A6A6V9K8"/>
<accession>A0A6A6V9K8</accession>
<evidence type="ECO:0000256" key="1">
    <source>
        <dbReference type="SAM" id="SignalP"/>
    </source>
</evidence>
<evidence type="ECO:0000313" key="3">
    <source>
        <dbReference type="Proteomes" id="UP000799440"/>
    </source>
</evidence>
<proteinExistence type="predicted"/>
<dbReference type="EMBL" id="MU006573">
    <property type="protein sequence ID" value="KAF2747215.1"/>
    <property type="molecule type" value="Genomic_DNA"/>
</dbReference>
<sequence>MKLTTTIAFLLSAMLTTALPSEIPADWPRQCGHIQDRTGARNDLVGDFGCRPVHFTNFAYQMASYCSCTFHKDSTCHDNVQPVITGPNGTGTTDVNNGGVRAVRCWKYKG</sequence>
<evidence type="ECO:0000313" key="2">
    <source>
        <dbReference type="EMBL" id="KAF2747215.1"/>
    </source>
</evidence>
<organism evidence="2 3">
    <name type="scientific">Sporormia fimetaria CBS 119925</name>
    <dbReference type="NCBI Taxonomy" id="1340428"/>
    <lineage>
        <taxon>Eukaryota</taxon>
        <taxon>Fungi</taxon>
        <taxon>Dikarya</taxon>
        <taxon>Ascomycota</taxon>
        <taxon>Pezizomycotina</taxon>
        <taxon>Dothideomycetes</taxon>
        <taxon>Pleosporomycetidae</taxon>
        <taxon>Pleosporales</taxon>
        <taxon>Sporormiaceae</taxon>
        <taxon>Sporormia</taxon>
    </lineage>
</organism>
<name>A0A6A6V9K8_9PLEO</name>
<gene>
    <name evidence="2" type="ORF">M011DRAFT_467737</name>
</gene>
<feature type="signal peptide" evidence="1">
    <location>
        <begin position="1"/>
        <end position="20"/>
    </location>
</feature>
<dbReference type="Proteomes" id="UP000799440">
    <property type="component" value="Unassembled WGS sequence"/>
</dbReference>
<protein>
    <submittedName>
        <fullName evidence="2">Uncharacterized protein</fullName>
    </submittedName>
</protein>
<feature type="chain" id="PRO_5025679157" evidence="1">
    <location>
        <begin position="21"/>
        <end position="110"/>
    </location>
</feature>
<reference evidence="2" key="1">
    <citation type="journal article" date="2020" name="Stud. Mycol.">
        <title>101 Dothideomycetes genomes: a test case for predicting lifestyles and emergence of pathogens.</title>
        <authorList>
            <person name="Haridas S."/>
            <person name="Albert R."/>
            <person name="Binder M."/>
            <person name="Bloem J."/>
            <person name="Labutti K."/>
            <person name="Salamov A."/>
            <person name="Andreopoulos B."/>
            <person name="Baker S."/>
            <person name="Barry K."/>
            <person name="Bills G."/>
            <person name="Bluhm B."/>
            <person name="Cannon C."/>
            <person name="Castanera R."/>
            <person name="Culley D."/>
            <person name="Daum C."/>
            <person name="Ezra D."/>
            <person name="Gonzalez J."/>
            <person name="Henrissat B."/>
            <person name="Kuo A."/>
            <person name="Liang C."/>
            <person name="Lipzen A."/>
            <person name="Lutzoni F."/>
            <person name="Magnuson J."/>
            <person name="Mondo S."/>
            <person name="Nolan M."/>
            <person name="Ohm R."/>
            <person name="Pangilinan J."/>
            <person name="Park H.-J."/>
            <person name="Ramirez L."/>
            <person name="Alfaro M."/>
            <person name="Sun H."/>
            <person name="Tritt A."/>
            <person name="Yoshinaga Y."/>
            <person name="Zwiers L.-H."/>
            <person name="Turgeon B."/>
            <person name="Goodwin S."/>
            <person name="Spatafora J."/>
            <person name="Crous P."/>
            <person name="Grigoriev I."/>
        </authorList>
    </citation>
    <scope>NUCLEOTIDE SEQUENCE</scope>
    <source>
        <strain evidence="2">CBS 119925</strain>
    </source>
</reference>
<keyword evidence="1" id="KW-0732">Signal</keyword>